<gene>
    <name evidence="1" type="ORF">H8N03_20665</name>
</gene>
<dbReference type="EMBL" id="JACORT010000010">
    <property type="protein sequence ID" value="MBC5785372.1"/>
    <property type="molecule type" value="Genomic_DNA"/>
</dbReference>
<accession>A0A923MT64</accession>
<reference evidence="1" key="1">
    <citation type="submission" date="2020-08" db="EMBL/GenBank/DDBJ databases">
        <title>Ramlibacter sp. USB13 16S ribosomal RNA gene genome sequencing and assembly.</title>
        <authorList>
            <person name="Kang M."/>
        </authorList>
    </citation>
    <scope>NUCLEOTIDE SEQUENCE</scope>
    <source>
        <strain evidence="1">USB13</strain>
    </source>
</reference>
<organism evidence="1 2">
    <name type="scientific">Ramlibacter cellulosilyticus</name>
    <dbReference type="NCBI Taxonomy" id="2764187"/>
    <lineage>
        <taxon>Bacteria</taxon>
        <taxon>Pseudomonadati</taxon>
        <taxon>Pseudomonadota</taxon>
        <taxon>Betaproteobacteria</taxon>
        <taxon>Burkholderiales</taxon>
        <taxon>Comamonadaceae</taxon>
        <taxon>Ramlibacter</taxon>
    </lineage>
</organism>
<evidence type="ECO:0000313" key="2">
    <source>
        <dbReference type="Proteomes" id="UP000608513"/>
    </source>
</evidence>
<name>A0A923MT64_9BURK</name>
<proteinExistence type="predicted"/>
<protein>
    <submittedName>
        <fullName evidence="1">Nuclear transport factor 2 family protein</fullName>
    </submittedName>
</protein>
<evidence type="ECO:0000313" key="1">
    <source>
        <dbReference type="EMBL" id="MBC5785372.1"/>
    </source>
</evidence>
<keyword evidence="2" id="KW-1185">Reference proteome</keyword>
<sequence>MDASTLERLVDAHLAAYCDADASRRAAAIRQAWNAEGRLVDPPLEARGHQGIADQAATLLSQFPQHRFERSTAVDAHHGFARYGWRLVDAKGAAVLQGVDFAELDGEGRLLKVVGFFA</sequence>
<dbReference type="AlphaFoldDB" id="A0A923MT64"/>
<dbReference type="RefSeq" id="WP_187078120.1">
    <property type="nucleotide sequence ID" value="NZ_JACORT010000010.1"/>
</dbReference>
<comment type="caution">
    <text evidence="1">The sequence shown here is derived from an EMBL/GenBank/DDBJ whole genome shotgun (WGS) entry which is preliminary data.</text>
</comment>
<dbReference type="Gene3D" id="3.10.450.50">
    <property type="match status" value="1"/>
</dbReference>
<dbReference type="Proteomes" id="UP000608513">
    <property type="component" value="Unassembled WGS sequence"/>
</dbReference>
<dbReference type="InterPro" id="IPR032710">
    <property type="entry name" value="NTF2-like_dom_sf"/>
</dbReference>
<dbReference type="SUPFAM" id="SSF54427">
    <property type="entry name" value="NTF2-like"/>
    <property type="match status" value="1"/>
</dbReference>